<reference evidence="12 13" key="1">
    <citation type="submission" date="2016-10" db="EMBL/GenBank/DDBJ databases">
        <authorList>
            <person name="de Groot N.N."/>
        </authorList>
    </citation>
    <scope>NUCLEOTIDE SEQUENCE [LARGE SCALE GENOMIC DNA]</scope>
    <source>
        <strain evidence="12 13">DSM 7343</strain>
    </source>
</reference>
<keyword evidence="11" id="KW-0479">Metal-binding</keyword>
<evidence type="ECO:0000256" key="4">
    <source>
        <dbReference type="ARBA" id="ARBA00022605"/>
    </source>
</evidence>
<evidence type="ECO:0000256" key="11">
    <source>
        <dbReference type="HAMAP-Rule" id="MF_00109"/>
    </source>
</evidence>
<dbReference type="GO" id="GO:0004765">
    <property type="term" value="F:shikimate kinase activity"/>
    <property type="evidence" value="ECO:0007669"/>
    <property type="project" value="UniProtKB-UniRule"/>
</dbReference>
<evidence type="ECO:0000256" key="7">
    <source>
        <dbReference type="ARBA" id="ARBA00022777"/>
    </source>
</evidence>
<sequence length="178" mass="19417">MSRPNIILTGFMGTGKSTLGRLLAKRIGYDFVDTDALIEAQAGQSITNLFKTQGEAAFRKLEAELVKNLARKQGLVVATGGGLVLNPDNVEALNETGHIICLTATPKEILSRVSRQKDSRPLLAEKDPRARINTLLRQRDSIYKQFTQVSTSNTTPEQLIVTVVNIIDALQSQKTGSP</sequence>
<comment type="catalytic activity">
    <reaction evidence="10 11">
        <text>shikimate + ATP = 3-phosphoshikimate + ADP + H(+)</text>
        <dbReference type="Rhea" id="RHEA:13121"/>
        <dbReference type="ChEBI" id="CHEBI:15378"/>
        <dbReference type="ChEBI" id="CHEBI:30616"/>
        <dbReference type="ChEBI" id="CHEBI:36208"/>
        <dbReference type="ChEBI" id="CHEBI:145989"/>
        <dbReference type="ChEBI" id="CHEBI:456216"/>
        <dbReference type="EC" id="2.7.1.71"/>
    </reaction>
</comment>
<evidence type="ECO:0000256" key="9">
    <source>
        <dbReference type="ARBA" id="ARBA00023141"/>
    </source>
</evidence>
<dbReference type="UniPathway" id="UPA00053">
    <property type="reaction ID" value="UER00088"/>
</dbReference>
<feature type="binding site" evidence="11">
    <location>
        <position position="17"/>
    </location>
    <ligand>
        <name>Mg(2+)</name>
        <dbReference type="ChEBI" id="CHEBI:18420"/>
    </ligand>
</feature>
<dbReference type="Pfam" id="PF01202">
    <property type="entry name" value="SKI"/>
    <property type="match status" value="1"/>
</dbReference>
<dbReference type="HAMAP" id="MF_00109">
    <property type="entry name" value="Shikimate_kinase"/>
    <property type="match status" value="1"/>
</dbReference>
<dbReference type="InterPro" id="IPR000623">
    <property type="entry name" value="Shikimate_kinase/TSH1"/>
</dbReference>
<evidence type="ECO:0000256" key="3">
    <source>
        <dbReference type="ARBA" id="ARBA00012154"/>
    </source>
</evidence>
<dbReference type="GO" id="GO:0005524">
    <property type="term" value="F:ATP binding"/>
    <property type="evidence" value="ECO:0007669"/>
    <property type="project" value="UniProtKB-UniRule"/>
</dbReference>
<comment type="cofactor">
    <cofactor evidence="11">
        <name>Mg(2+)</name>
        <dbReference type="ChEBI" id="CHEBI:18420"/>
    </cofactor>
    <text evidence="11">Binds 1 Mg(2+) ion per subunit.</text>
</comment>
<keyword evidence="7 11" id="KW-0418">Kinase</keyword>
<dbReference type="InterPro" id="IPR027417">
    <property type="entry name" value="P-loop_NTPase"/>
</dbReference>
<keyword evidence="8 11" id="KW-0067">ATP-binding</keyword>
<keyword evidence="13" id="KW-1185">Reference proteome</keyword>
<evidence type="ECO:0000256" key="8">
    <source>
        <dbReference type="ARBA" id="ARBA00022840"/>
    </source>
</evidence>
<keyword evidence="6 11" id="KW-0547">Nucleotide-binding</keyword>
<comment type="pathway">
    <text evidence="1 11">Metabolic intermediate biosynthesis; chorismate biosynthesis; chorismate from D-erythrose 4-phosphate and phosphoenolpyruvate: step 5/7.</text>
</comment>
<name>A0A1H3YIA1_9BACT</name>
<keyword evidence="4 11" id="KW-0028">Amino-acid biosynthesis</keyword>
<dbReference type="GO" id="GO:0009073">
    <property type="term" value="P:aromatic amino acid family biosynthetic process"/>
    <property type="evidence" value="ECO:0007669"/>
    <property type="project" value="UniProtKB-KW"/>
</dbReference>
<evidence type="ECO:0000313" key="12">
    <source>
        <dbReference type="EMBL" id="SEA11349.1"/>
    </source>
</evidence>
<comment type="caution">
    <text evidence="11">Lacks conserved residue(s) required for the propagation of feature annotation.</text>
</comment>
<protein>
    <recommendedName>
        <fullName evidence="3 11">Shikimate kinase</fullName>
        <shortName evidence="11">SK</shortName>
        <ecNumber evidence="3 11">2.7.1.71</ecNumber>
    </recommendedName>
</protein>
<dbReference type="GO" id="GO:0000287">
    <property type="term" value="F:magnesium ion binding"/>
    <property type="evidence" value="ECO:0007669"/>
    <property type="project" value="UniProtKB-UniRule"/>
</dbReference>
<dbReference type="InterPro" id="IPR031322">
    <property type="entry name" value="Shikimate/glucono_kinase"/>
</dbReference>
<comment type="function">
    <text evidence="11">Catalyzes the specific phosphorylation of the 3-hydroxyl group of shikimic acid using ATP as a cosubstrate.</text>
</comment>
<dbReference type="Gene3D" id="3.40.50.300">
    <property type="entry name" value="P-loop containing nucleotide triphosphate hydrolases"/>
    <property type="match status" value="1"/>
</dbReference>
<dbReference type="GO" id="GO:0005829">
    <property type="term" value="C:cytosol"/>
    <property type="evidence" value="ECO:0007669"/>
    <property type="project" value="TreeGrafter"/>
</dbReference>
<feature type="binding site" evidence="11">
    <location>
        <position position="59"/>
    </location>
    <ligand>
        <name>substrate</name>
    </ligand>
</feature>
<comment type="subcellular location">
    <subcellularLocation>
        <location evidence="11">Cytoplasm</location>
    </subcellularLocation>
</comment>
<feature type="binding site" evidence="11">
    <location>
        <begin position="13"/>
        <end position="18"/>
    </location>
    <ligand>
        <name>ATP</name>
        <dbReference type="ChEBI" id="CHEBI:30616"/>
    </ligand>
</feature>
<keyword evidence="11" id="KW-0963">Cytoplasm</keyword>
<keyword evidence="5 11" id="KW-0808">Transferase</keyword>
<feature type="binding site" evidence="11">
    <location>
        <position position="139"/>
    </location>
    <ligand>
        <name>substrate</name>
    </ligand>
</feature>
<dbReference type="PANTHER" id="PTHR21087:SF16">
    <property type="entry name" value="SHIKIMATE KINASE 1, CHLOROPLASTIC"/>
    <property type="match status" value="1"/>
</dbReference>
<evidence type="ECO:0000256" key="2">
    <source>
        <dbReference type="ARBA" id="ARBA00006997"/>
    </source>
</evidence>
<proteinExistence type="inferred from homology"/>
<dbReference type="OrthoDB" id="9800332at2"/>
<dbReference type="EMBL" id="FNQN01000003">
    <property type="protein sequence ID" value="SEA11349.1"/>
    <property type="molecule type" value="Genomic_DNA"/>
</dbReference>
<feature type="binding site" evidence="11">
    <location>
        <position position="35"/>
    </location>
    <ligand>
        <name>substrate</name>
    </ligand>
</feature>
<keyword evidence="11" id="KW-0460">Magnesium</keyword>
<dbReference type="STRING" id="37625.SAMN05660420_01255"/>
<dbReference type="SUPFAM" id="SSF52540">
    <property type="entry name" value="P-loop containing nucleoside triphosphate hydrolases"/>
    <property type="match status" value="1"/>
</dbReference>
<dbReference type="Proteomes" id="UP000199409">
    <property type="component" value="Unassembled WGS sequence"/>
</dbReference>
<comment type="subunit">
    <text evidence="11">Monomer.</text>
</comment>
<organism evidence="12 13">
    <name type="scientific">Desulfuromusa kysingii</name>
    <dbReference type="NCBI Taxonomy" id="37625"/>
    <lineage>
        <taxon>Bacteria</taxon>
        <taxon>Pseudomonadati</taxon>
        <taxon>Thermodesulfobacteriota</taxon>
        <taxon>Desulfuromonadia</taxon>
        <taxon>Desulfuromonadales</taxon>
        <taxon>Geopsychrobacteraceae</taxon>
        <taxon>Desulfuromusa</taxon>
    </lineage>
</organism>
<dbReference type="PANTHER" id="PTHR21087">
    <property type="entry name" value="SHIKIMATE KINASE"/>
    <property type="match status" value="1"/>
</dbReference>
<evidence type="ECO:0000313" key="13">
    <source>
        <dbReference type="Proteomes" id="UP000199409"/>
    </source>
</evidence>
<evidence type="ECO:0000256" key="1">
    <source>
        <dbReference type="ARBA" id="ARBA00004842"/>
    </source>
</evidence>
<dbReference type="PROSITE" id="PS01128">
    <property type="entry name" value="SHIKIMATE_KINASE"/>
    <property type="match status" value="1"/>
</dbReference>
<evidence type="ECO:0000256" key="10">
    <source>
        <dbReference type="ARBA" id="ARBA00048567"/>
    </source>
</evidence>
<evidence type="ECO:0000256" key="6">
    <source>
        <dbReference type="ARBA" id="ARBA00022741"/>
    </source>
</evidence>
<evidence type="ECO:0000256" key="5">
    <source>
        <dbReference type="ARBA" id="ARBA00022679"/>
    </source>
</evidence>
<dbReference type="CDD" id="cd00464">
    <property type="entry name" value="SK"/>
    <property type="match status" value="1"/>
</dbReference>
<dbReference type="AlphaFoldDB" id="A0A1H3YIA1"/>
<dbReference type="GO" id="GO:0008652">
    <property type="term" value="P:amino acid biosynthetic process"/>
    <property type="evidence" value="ECO:0007669"/>
    <property type="project" value="UniProtKB-KW"/>
</dbReference>
<keyword evidence="9 11" id="KW-0057">Aromatic amino acid biosynthesis</keyword>
<accession>A0A1H3YIA1</accession>
<dbReference type="InterPro" id="IPR023000">
    <property type="entry name" value="Shikimate_kinase_CS"/>
</dbReference>
<dbReference type="GO" id="GO:0009423">
    <property type="term" value="P:chorismate biosynthetic process"/>
    <property type="evidence" value="ECO:0007669"/>
    <property type="project" value="UniProtKB-UniRule"/>
</dbReference>
<feature type="binding site" evidence="11">
    <location>
        <position position="81"/>
    </location>
    <ligand>
        <name>substrate</name>
    </ligand>
</feature>
<gene>
    <name evidence="11" type="primary">aroK</name>
    <name evidence="12" type="ORF">SAMN05660420_01255</name>
</gene>
<feature type="binding site" evidence="11">
    <location>
        <position position="120"/>
    </location>
    <ligand>
        <name>ATP</name>
        <dbReference type="ChEBI" id="CHEBI:30616"/>
    </ligand>
</feature>
<comment type="similarity">
    <text evidence="2 11">Belongs to the shikimate kinase family.</text>
</comment>
<dbReference type="RefSeq" id="WP_092345833.1">
    <property type="nucleotide sequence ID" value="NZ_FNQN01000003.1"/>
</dbReference>
<dbReference type="EC" id="2.7.1.71" evidence="3 11"/>
<dbReference type="PRINTS" id="PR01100">
    <property type="entry name" value="SHIKIMTKNASE"/>
</dbReference>